<evidence type="ECO:0000259" key="9">
    <source>
        <dbReference type="Pfam" id="PF00218"/>
    </source>
</evidence>
<organism evidence="10">
    <name type="scientific">freshwater metagenome</name>
    <dbReference type="NCBI Taxonomy" id="449393"/>
    <lineage>
        <taxon>unclassified sequences</taxon>
        <taxon>metagenomes</taxon>
        <taxon>ecological metagenomes</taxon>
    </lineage>
</organism>
<feature type="domain" description="Indole-3-glycerol phosphate synthase" evidence="9">
    <location>
        <begin position="16"/>
        <end position="243"/>
    </location>
</feature>
<evidence type="ECO:0000256" key="6">
    <source>
        <dbReference type="ARBA" id="ARBA00022822"/>
    </source>
</evidence>
<name>A0A6J6D7N4_9ZZZZ</name>
<dbReference type="InterPro" id="IPR013798">
    <property type="entry name" value="Indole-3-glycerol_P_synth_dom"/>
</dbReference>
<evidence type="ECO:0000256" key="8">
    <source>
        <dbReference type="ARBA" id="ARBA00023239"/>
    </source>
</evidence>
<evidence type="ECO:0000313" key="10">
    <source>
        <dbReference type="EMBL" id="CAB4558283.1"/>
    </source>
</evidence>
<dbReference type="InterPro" id="IPR045186">
    <property type="entry name" value="Indole-3-glycerol_P_synth"/>
</dbReference>
<protein>
    <recommendedName>
        <fullName evidence="3">indole-3-glycerol-phosphate synthase</fullName>
        <ecNumber evidence="3">4.1.1.48</ecNumber>
    </recommendedName>
</protein>
<dbReference type="PANTHER" id="PTHR22854:SF2">
    <property type="entry name" value="INDOLE-3-GLYCEROL-PHOSPHATE SYNTHASE"/>
    <property type="match status" value="1"/>
</dbReference>
<accession>A0A6J6D7N4</accession>
<keyword evidence="4" id="KW-0028">Amino-acid biosynthesis</keyword>
<keyword evidence="5" id="KW-0210">Decarboxylase</keyword>
<dbReference type="GO" id="GO:0004640">
    <property type="term" value="F:phosphoribosylanthranilate isomerase activity"/>
    <property type="evidence" value="ECO:0007669"/>
    <property type="project" value="TreeGrafter"/>
</dbReference>
<evidence type="ECO:0000256" key="1">
    <source>
        <dbReference type="ARBA" id="ARBA00001633"/>
    </source>
</evidence>
<dbReference type="Gene3D" id="3.20.20.70">
    <property type="entry name" value="Aldolase class I"/>
    <property type="match status" value="1"/>
</dbReference>
<dbReference type="EC" id="4.1.1.48" evidence="3"/>
<dbReference type="GO" id="GO:0004425">
    <property type="term" value="F:indole-3-glycerol-phosphate synthase activity"/>
    <property type="evidence" value="ECO:0007669"/>
    <property type="project" value="UniProtKB-EC"/>
</dbReference>
<dbReference type="InterPro" id="IPR011060">
    <property type="entry name" value="RibuloseP-bd_barrel"/>
</dbReference>
<dbReference type="Pfam" id="PF00218">
    <property type="entry name" value="IGPS"/>
    <property type="match status" value="1"/>
</dbReference>
<dbReference type="AlphaFoldDB" id="A0A6J6D7N4"/>
<proteinExistence type="predicted"/>
<keyword evidence="6" id="KW-0822">Tryptophan biosynthesis</keyword>
<dbReference type="GO" id="GO:0000162">
    <property type="term" value="P:L-tryptophan biosynthetic process"/>
    <property type="evidence" value="ECO:0007669"/>
    <property type="project" value="UniProtKB-UniPathway"/>
</dbReference>
<keyword evidence="8" id="KW-0456">Lyase</keyword>
<dbReference type="InterPro" id="IPR001468">
    <property type="entry name" value="Indole-3-GlycerolPSynthase_CS"/>
</dbReference>
<evidence type="ECO:0000256" key="4">
    <source>
        <dbReference type="ARBA" id="ARBA00022605"/>
    </source>
</evidence>
<evidence type="ECO:0000256" key="3">
    <source>
        <dbReference type="ARBA" id="ARBA00012362"/>
    </source>
</evidence>
<reference evidence="10" key="1">
    <citation type="submission" date="2020-05" db="EMBL/GenBank/DDBJ databases">
        <authorList>
            <person name="Chiriac C."/>
            <person name="Salcher M."/>
            <person name="Ghai R."/>
            <person name="Kavagutti S V."/>
        </authorList>
    </citation>
    <scope>NUCLEOTIDE SEQUENCE</scope>
</reference>
<dbReference type="EMBL" id="CAEZTB010000095">
    <property type="protein sequence ID" value="CAB4558283.1"/>
    <property type="molecule type" value="Genomic_DNA"/>
</dbReference>
<dbReference type="SUPFAM" id="SSF51366">
    <property type="entry name" value="Ribulose-phoshate binding barrel"/>
    <property type="match status" value="1"/>
</dbReference>
<evidence type="ECO:0000256" key="2">
    <source>
        <dbReference type="ARBA" id="ARBA00004696"/>
    </source>
</evidence>
<dbReference type="InterPro" id="IPR013785">
    <property type="entry name" value="Aldolase_TIM"/>
</dbReference>
<evidence type="ECO:0000256" key="5">
    <source>
        <dbReference type="ARBA" id="ARBA00022793"/>
    </source>
</evidence>
<sequence length="259" mass="27896">MLLDLYAGAIKDALAREQVISRQQMQVLAEKAIPAIDPRNHLISASHVRVIAEIKRASPSRGKLATIEDASELALIYEGAGAGAVSVLTEGRKFLGSLEDLDAVRKAVSIPVLRKDFIANEYQVFEARAHGADMVLLIAAGLERELLIRLKKLVEELGMTALIETHNESEIGIACEAEATLIGINARDLETFETDRELFGKLASLIETDAIKIAESAVRSVEDVAEYASYGADCVLVGEALVTGIAASLVRSFSNVQKP</sequence>
<dbReference type="CDD" id="cd00331">
    <property type="entry name" value="IGPS"/>
    <property type="match status" value="1"/>
</dbReference>
<keyword evidence="7" id="KW-0057">Aromatic amino acid biosynthesis</keyword>
<dbReference type="UniPathway" id="UPA00035">
    <property type="reaction ID" value="UER00043"/>
</dbReference>
<dbReference type="PROSITE" id="PS00614">
    <property type="entry name" value="IGPS"/>
    <property type="match status" value="1"/>
</dbReference>
<evidence type="ECO:0000256" key="7">
    <source>
        <dbReference type="ARBA" id="ARBA00023141"/>
    </source>
</evidence>
<comment type="pathway">
    <text evidence="2">Amino-acid biosynthesis; L-tryptophan biosynthesis; L-tryptophan from chorismate: step 4/5.</text>
</comment>
<gene>
    <name evidence="10" type="ORF">UFOPK1581_00618</name>
</gene>
<comment type="catalytic activity">
    <reaction evidence="1">
        <text>1-(2-carboxyphenylamino)-1-deoxy-D-ribulose 5-phosphate + H(+) = (1S,2R)-1-C-(indol-3-yl)glycerol 3-phosphate + CO2 + H2O</text>
        <dbReference type="Rhea" id="RHEA:23476"/>
        <dbReference type="ChEBI" id="CHEBI:15377"/>
        <dbReference type="ChEBI" id="CHEBI:15378"/>
        <dbReference type="ChEBI" id="CHEBI:16526"/>
        <dbReference type="ChEBI" id="CHEBI:58613"/>
        <dbReference type="ChEBI" id="CHEBI:58866"/>
        <dbReference type="EC" id="4.1.1.48"/>
    </reaction>
</comment>
<dbReference type="PANTHER" id="PTHR22854">
    <property type="entry name" value="TRYPTOPHAN BIOSYNTHESIS PROTEIN"/>
    <property type="match status" value="1"/>
</dbReference>